<dbReference type="GO" id="GO:0006396">
    <property type="term" value="P:RNA processing"/>
    <property type="evidence" value="ECO:0007669"/>
    <property type="project" value="InterPro"/>
</dbReference>
<dbReference type="Gene3D" id="1.10.10.10">
    <property type="entry name" value="Winged helix-like DNA-binding domain superfamily/Winged helix DNA-binding domain"/>
    <property type="match status" value="1"/>
</dbReference>
<dbReference type="Pfam" id="PF00651">
    <property type="entry name" value="BTB"/>
    <property type="match status" value="1"/>
</dbReference>
<dbReference type="InterPro" id="IPR006652">
    <property type="entry name" value="Kelch_1"/>
</dbReference>
<dbReference type="InParanoid" id="A0A3P9AGV1"/>
<evidence type="ECO:0000256" key="4">
    <source>
        <dbReference type="PROSITE-ProRule" id="PRU00332"/>
    </source>
</evidence>
<keyword evidence="11" id="KW-1185">Reference proteome</keyword>
<keyword evidence="1" id="KW-0880">Kelch repeat</keyword>
<dbReference type="SMART" id="SM00715">
    <property type="entry name" value="LA"/>
    <property type="match status" value="1"/>
</dbReference>
<dbReference type="PROSITE" id="PS50097">
    <property type="entry name" value="BTB"/>
    <property type="match status" value="1"/>
</dbReference>
<dbReference type="InterPro" id="IPR012677">
    <property type="entry name" value="Nucleotide-bd_a/b_plait_sf"/>
</dbReference>
<evidence type="ECO:0000256" key="3">
    <source>
        <dbReference type="ARBA" id="ARBA00022884"/>
    </source>
</evidence>
<dbReference type="GO" id="GO:1990904">
    <property type="term" value="C:ribonucleoprotein complex"/>
    <property type="evidence" value="ECO:0007669"/>
    <property type="project" value="UniProtKB-UniRule"/>
</dbReference>
<reference evidence="10" key="2">
    <citation type="submission" date="2020-02" db="EMBL/GenBank/DDBJ databases">
        <title>Esox lucius (northern pike) genome, fEsoLuc1, primary haplotype.</title>
        <authorList>
            <person name="Myers G."/>
            <person name="Karagic N."/>
            <person name="Meyer A."/>
            <person name="Pippel M."/>
            <person name="Reichard M."/>
            <person name="Winkler S."/>
            <person name="Tracey A."/>
            <person name="Sims Y."/>
            <person name="Howe K."/>
            <person name="Rhie A."/>
            <person name="Formenti G."/>
            <person name="Durbin R."/>
            <person name="Fedrigo O."/>
            <person name="Jarvis E.D."/>
        </authorList>
    </citation>
    <scope>NUCLEOTIDE SEQUENCE [LARGE SCALE GENOMIC DNA]</scope>
</reference>
<dbReference type="PANTHER" id="PTHR45632:SF3">
    <property type="entry name" value="KELCH-LIKE PROTEIN 32"/>
    <property type="match status" value="1"/>
</dbReference>
<feature type="domain" description="BTB" evidence="6">
    <location>
        <begin position="36"/>
        <end position="104"/>
    </location>
</feature>
<sequence>MSDKRKESYIYDFCDFAHPNELLDALREFYIGGIFTDITIQCATGQVFHCHKAALSARSSYFKAMFTADMKERSNNLIKLTGIDCDVLSALLNYIYTSRVSITKTNVQSLLEAADLLQFNSVKQACEDFLIRFLDVDNCLGMHSFAELHICPELEREAQRIMLSRFEDVMQQDEFLELDYYKLSSVMASENLNVWKDEVLLDAMVKWVSHDLVKRVDHVQDLLHCIRLELDEVYFRTALDVQRKCLLGNESKVRSLIIHTLKPNCKETSMRRKKSPSMYVIGGYYWHPLCEVNIWNPVSNTWVQGKDMPDQTRESYSVSLLGANIYVTGGYKTQTIEALDTVWIYNGDCDEWTEGCPMITARYYHCSVALRGCIYAIGGYRGGAIQLETEYYDPLKKKWFPTANMIQGVGNATACVMNDTIYVTGGHYGSRGSNTYENIQAYRPDINEWNIVTITPHPEYGLCSVSLNNKLYLVGGQTTITDCYDPERDEWRQLSVMKERRMECGAVVINGCIYVTGGYSYSKGTYLHSIEKLIMAENQEMSELEAKVARQIEYYFGDHNLPRDKFLKEQLQLDDGWVTLETMLKFNRLKCLTTDQNVIVESLKKSKTGLLEVSEDKTKVRRIPCKPLPELNDEYKDALKHKSVYIKGFPLETTLDEIEAWLKGKGPIENIQMRRNLQKNFKGSVFLVLDNEEAAKQFIERPDTKSFKENEMIVLLREDYHAKKAEERKQFKAEAKAKAKHDKEEKQKQAEDEEMKSLDEQTGCLLKFSGNLDNVSREDFHEVFSGHGQIKWIDFTRGAKEGTILFRVSAKEALDKAKEANGGNLKIKDKDITWEVVEGDAERETLKKIIEDQQESFNKRRGSRGGRKSGGRGRGGRRDRGGRDGKSHYQGKKIKFDDSGDEGEAPPCPKKRALEEAGEGGDKPAKVLKTENGS</sequence>
<feature type="domain" description="RRM" evidence="7">
    <location>
        <begin position="642"/>
        <end position="719"/>
    </location>
</feature>
<feature type="region of interest" description="Disordered" evidence="5">
    <location>
        <begin position="853"/>
        <end position="934"/>
    </location>
</feature>
<dbReference type="Pfam" id="PF01344">
    <property type="entry name" value="Kelch_1"/>
    <property type="match status" value="4"/>
</dbReference>
<dbReference type="InterPro" id="IPR002344">
    <property type="entry name" value="Lupus_La"/>
</dbReference>
<dbReference type="SUPFAM" id="SSF46785">
    <property type="entry name" value="Winged helix' DNA-binding domain"/>
    <property type="match status" value="1"/>
</dbReference>
<dbReference type="Pfam" id="PF08777">
    <property type="entry name" value="RRM_3"/>
    <property type="match status" value="1"/>
</dbReference>
<dbReference type="CDD" id="cd12291">
    <property type="entry name" value="RRM1_La"/>
    <property type="match status" value="1"/>
</dbReference>
<dbReference type="SMART" id="SM00612">
    <property type="entry name" value="Kelch"/>
    <property type="match status" value="6"/>
</dbReference>
<dbReference type="AlphaFoldDB" id="A0A3P9AGV1"/>
<dbReference type="CDD" id="cd12541">
    <property type="entry name" value="RRM2_La"/>
    <property type="match status" value="1"/>
</dbReference>
<reference evidence="10" key="3">
    <citation type="submission" date="2025-08" db="UniProtKB">
        <authorList>
            <consortium name="Ensembl"/>
        </authorList>
    </citation>
    <scope>IDENTIFICATION</scope>
</reference>
<dbReference type="GeneTree" id="ENSGT00940000159106"/>
<evidence type="ECO:0000259" key="6">
    <source>
        <dbReference type="PROSITE" id="PS50097"/>
    </source>
</evidence>
<dbReference type="Gene3D" id="3.30.70.330">
    <property type="match status" value="2"/>
</dbReference>
<feature type="domain" description="XRRM" evidence="9">
    <location>
        <begin position="759"/>
        <end position="880"/>
    </location>
</feature>
<evidence type="ECO:0000256" key="2">
    <source>
        <dbReference type="ARBA" id="ARBA00022737"/>
    </source>
</evidence>
<dbReference type="Gene3D" id="1.25.40.420">
    <property type="match status" value="1"/>
</dbReference>
<dbReference type="PROSITE" id="PS50961">
    <property type="entry name" value="HTH_LA"/>
    <property type="match status" value="1"/>
</dbReference>
<dbReference type="Pfam" id="PF07707">
    <property type="entry name" value="BACK"/>
    <property type="match status" value="1"/>
</dbReference>
<dbReference type="InterPro" id="IPR011333">
    <property type="entry name" value="SKP1/BTB/POZ_sf"/>
</dbReference>
<dbReference type="GO" id="GO:0003723">
    <property type="term" value="F:RNA binding"/>
    <property type="evidence" value="ECO:0007669"/>
    <property type="project" value="UniProtKB-UniRule"/>
</dbReference>
<dbReference type="CDD" id="cd08028">
    <property type="entry name" value="LARP_3"/>
    <property type="match status" value="1"/>
</dbReference>
<name>A0A3P9AGV1_ESOLU</name>
<dbReference type="SMART" id="SM00875">
    <property type="entry name" value="BACK"/>
    <property type="match status" value="1"/>
</dbReference>
<feature type="domain" description="HTH La-type RNA-binding" evidence="8">
    <location>
        <begin position="538"/>
        <end position="630"/>
    </location>
</feature>
<dbReference type="InterPro" id="IPR011705">
    <property type="entry name" value="BACK"/>
</dbReference>
<dbReference type="PROSITE" id="PS50102">
    <property type="entry name" value="RRM"/>
    <property type="match status" value="1"/>
</dbReference>
<dbReference type="GO" id="GO:0005634">
    <property type="term" value="C:nucleus"/>
    <property type="evidence" value="ECO:0007669"/>
    <property type="project" value="InterPro"/>
</dbReference>
<dbReference type="OMA" id="WLYNSES"/>
<evidence type="ECO:0008006" key="12">
    <source>
        <dbReference type="Google" id="ProtNLM"/>
    </source>
</evidence>
<dbReference type="Bgee" id="ENSELUG00000020837">
    <property type="expression patterns" value="Expressed in heart and 6 other cell types or tissues"/>
</dbReference>
<reference evidence="11" key="1">
    <citation type="journal article" date="2014" name="PLoS ONE">
        <title>The genome and linkage map of the northern pike (Esox lucius): conserved synteny revealed between the salmonid sister group and the Neoteleostei.</title>
        <authorList>
            <person name="Rondeau E.B."/>
            <person name="Minkley D.R."/>
            <person name="Leong J.S."/>
            <person name="Messmer A.M."/>
            <person name="Jantzen J.R."/>
            <person name="von Schalburg K.R."/>
            <person name="Lemon C."/>
            <person name="Bird N.H."/>
            <person name="Koop B.F."/>
        </authorList>
    </citation>
    <scope>NUCLEOTIDE SEQUENCE</scope>
</reference>
<evidence type="ECO:0000259" key="7">
    <source>
        <dbReference type="PROSITE" id="PS50102"/>
    </source>
</evidence>
<keyword evidence="2" id="KW-0677">Repeat</keyword>
<organism evidence="10 11">
    <name type="scientific">Esox lucius</name>
    <name type="common">Northern pike</name>
    <dbReference type="NCBI Taxonomy" id="8010"/>
    <lineage>
        <taxon>Eukaryota</taxon>
        <taxon>Metazoa</taxon>
        <taxon>Chordata</taxon>
        <taxon>Craniata</taxon>
        <taxon>Vertebrata</taxon>
        <taxon>Euteleostomi</taxon>
        <taxon>Actinopterygii</taxon>
        <taxon>Neopterygii</taxon>
        <taxon>Teleostei</taxon>
        <taxon>Protacanthopterygii</taxon>
        <taxon>Esociformes</taxon>
        <taxon>Esocidae</taxon>
        <taxon>Esox</taxon>
    </lineage>
</organism>
<dbReference type="STRING" id="8010.ENSELUP00000040371"/>
<dbReference type="InterPro" id="IPR014886">
    <property type="entry name" value="La_xRRM"/>
</dbReference>
<dbReference type="SMART" id="SM00225">
    <property type="entry name" value="BTB"/>
    <property type="match status" value="1"/>
</dbReference>
<dbReference type="PRINTS" id="PR00302">
    <property type="entry name" value="LUPUSLA"/>
</dbReference>
<dbReference type="InterPro" id="IPR036390">
    <property type="entry name" value="WH_DNA-bd_sf"/>
</dbReference>
<dbReference type="SUPFAM" id="SSF54928">
    <property type="entry name" value="RNA-binding domain, RBD"/>
    <property type="match status" value="2"/>
</dbReference>
<protein>
    <recommendedName>
        <fullName evidence="12">BTB domain-containing protein</fullName>
    </recommendedName>
</protein>
<evidence type="ECO:0000259" key="8">
    <source>
        <dbReference type="PROSITE" id="PS50961"/>
    </source>
</evidence>
<dbReference type="InterPro" id="IPR006630">
    <property type="entry name" value="La_HTH"/>
</dbReference>
<feature type="compositionally biased region" description="Basic residues" evidence="5">
    <location>
        <begin position="859"/>
        <end position="875"/>
    </location>
</feature>
<accession>A0A3P9AGV1</accession>
<dbReference type="InterPro" id="IPR036388">
    <property type="entry name" value="WH-like_DNA-bd_sf"/>
</dbReference>
<feature type="region of interest" description="Disordered" evidence="5">
    <location>
        <begin position="731"/>
        <end position="757"/>
    </location>
</feature>
<feature type="compositionally biased region" description="Basic and acidic residues" evidence="5">
    <location>
        <begin position="876"/>
        <end position="887"/>
    </location>
</feature>
<dbReference type="PROSITE" id="PS51939">
    <property type="entry name" value="XRRM"/>
    <property type="match status" value="1"/>
</dbReference>
<dbReference type="InterPro" id="IPR015915">
    <property type="entry name" value="Kelch-typ_b-propeller"/>
</dbReference>
<dbReference type="FunFam" id="1.25.40.420:FF:000001">
    <property type="entry name" value="Kelch-like family member 12"/>
    <property type="match status" value="1"/>
</dbReference>
<dbReference type="InterPro" id="IPR000504">
    <property type="entry name" value="RRM_dom"/>
</dbReference>
<feature type="compositionally biased region" description="Basic and acidic residues" evidence="5">
    <location>
        <begin position="912"/>
        <end position="934"/>
    </location>
</feature>
<keyword evidence="3 4" id="KW-0694">RNA-binding</keyword>
<dbReference type="Proteomes" id="UP000265140">
    <property type="component" value="Chromosome 16"/>
</dbReference>
<dbReference type="Pfam" id="PF05383">
    <property type="entry name" value="La"/>
    <property type="match status" value="1"/>
</dbReference>
<evidence type="ECO:0000259" key="9">
    <source>
        <dbReference type="PROSITE" id="PS51939"/>
    </source>
</evidence>
<dbReference type="SUPFAM" id="SSF117281">
    <property type="entry name" value="Kelch motif"/>
    <property type="match status" value="1"/>
</dbReference>
<evidence type="ECO:0000256" key="5">
    <source>
        <dbReference type="SAM" id="MobiDB-lite"/>
    </source>
</evidence>
<gene>
    <name evidence="10" type="primary">KLHL23</name>
</gene>
<dbReference type="Gene3D" id="2.120.10.80">
    <property type="entry name" value="Kelch-type beta propeller"/>
    <property type="match status" value="2"/>
</dbReference>
<dbReference type="SUPFAM" id="SSF54695">
    <property type="entry name" value="POZ domain"/>
    <property type="match status" value="1"/>
</dbReference>
<evidence type="ECO:0000256" key="1">
    <source>
        <dbReference type="ARBA" id="ARBA00022441"/>
    </source>
</evidence>
<dbReference type="InterPro" id="IPR000210">
    <property type="entry name" value="BTB/POZ_dom"/>
</dbReference>
<dbReference type="Gene3D" id="3.30.710.10">
    <property type="entry name" value="Potassium Channel Kv1.1, Chain A"/>
    <property type="match status" value="1"/>
</dbReference>
<reference evidence="10" key="4">
    <citation type="submission" date="2025-09" db="UniProtKB">
        <authorList>
            <consortium name="Ensembl"/>
        </authorList>
    </citation>
    <scope>IDENTIFICATION</scope>
</reference>
<dbReference type="PANTHER" id="PTHR45632">
    <property type="entry name" value="LD33804P"/>
    <property type="match status" value="1"/>
</dbReference>
<evidence type="ECO:0000313" key="10">
    <source>
        <dbReference type="Ensembl" id="ENSELUP00000040371.3"/>
    </source>
</evidence>
<dbReference type="InterPro" id="IPR035979">
    <property type="entry name" value="RBD_domain_sf"/>
</dbReference>
<proteinExistence type="predicted"/>
<dbReference type="SMART" id="SM00360">
    <property type="entry name" value="RRM"/>
    <property type="match status" value="1"/>
</dbReference>
<dbReference type="Ensembl" id="ENSELUT00000032607.3">
    <property type="protein sequence ID" value="ENSELUP00000040371.3"/>
    <property type="gene ID" value="ENSELUG00000020929.3"/>
</dbReference>
<dbReference type="Pfam" id="PF00076">
    <property type="entry name" value="RRM_1"/>
    <property type="match status" value="1"/>
</dbReference>
<evidence type="ECO:0000313" key="11">
    <source>
        <dbReference type="Proteomes" id="UP000265140"/>
    </source>
</evidence>